<keyword evidence="1" id="KW-0732">Signal</keyword>
<organism evidence="2 3">
    <name type="scientific">Lysinibacter cavernae</name>
    <dbReference type="NCBI Taxonomy" id="1640652"/>
    <lineage>
        <taxon>Bacteria</taxon>
        <taxon>Bacillati</taxon>
        <taxon>Actinomycetota</taxon>
        <taxon>Actinomycetes</taxon>
        <taxon>Micrococcales</taxon>
        <taxon>Microbacteriaceae</taxon>
        <taxon>Lysinibacter</taxon>
    </lineage>
</organism>
<comment type="caution">
    <text evidence="2">The sequence shown here is derived from an EMBL/GenBank/DDBJ whole genome shotgun (WGS) entry which is preliminary data.</text>
</comment>
<accession>A0A7X5TUP0</accession>
<protein>
    <submittedName>
        <fullName evidence="2">Uncharacterized protein</fullName>
    </submittedName>
</protein>
<keyword evidence="3" id="KW-1185">Reference proteome</keyword>
<dbReference type="RefSeq" id="WP_167151290.1">
    <property type="nucleotide sequence ID" value="NZ_JAAMOX010000002.1"/>
</dbReference>
<proteinExistence type="predicted"/>
<sequence length="76" mass="7610">MDNSRSRNSFALYLAAAGSAGLLAAMLTSGYSPAETTATPAPSSTGITSYTVTAEISASAIDDESVDAAAKQHPEA</sequence>
<feature type="signal peptide" evidence="1">
    <location>
        <begin position="1"/>
        <end position="34"/>
    </location>
</feature>
<dbReference type="AlphaFoldDB" id="A0A7X5TUP0"/>
<evidence type="ECO:0000313" key="3">
    <source>
        <dbReference type="Proteomes" id="UP000541033"/>
    </source>
</evidence>
<evidence type="ECO:0000256" key="1">
    <source>
        <dbReference type="SAM" id="SignalP"/>
    </source>
</evidence>
<gene>
    <name evidence="2" type="ORF">FHX76_002655</name>
</gene>
<feature type="chain" id="PRO_5031319501" evidence="1">
    <location>
        <begin position="35"/>
        <end position="76"/>
    </location>
</feature>
<reference evidence="2 3" key="1">
    <citation type="submission" date="2020-02" db="EMBL/GenBank/DDBJ databases">
        <title>Sequencing the genomes of 1000 actinobacteria strains.</title>
        <authorList>
            <person name="Klenk H.-P."/>
        </authorList>
    </citation>
    <scope>NUCLEOTIDE SEQUENCE [LARGE SCALE GENOMIC DNA]</scope>
    <source>
        <strain evidence="2 3">DSM 27960</strain>
    </source>
</reference>
<dbReference type="EMBL" id="JAAMOX010000002">
    <property type="protein sequence ID" value="NIH54759.1"/>
    <property type="molecule type" value="Genomic_DNA"/>
</dbReference>
<evidence type="ECO:0000313" key="2">
    <source>
        <dbReference type="EMBL" id="NIH54759.1"/>
    </source>
</evidence>
<name>A0A7X5TUP0_9MICO</name>
<dbReference type="Proteomes" id="UP000541033">
    <property type="component" value="Unassembled WGS sequence"/>
</dbReference>